<feature type="transmembrane region" description="Helical" evidence="7">
    <location>
        <begin position="139"/>
        <end position="161"/>
    </location>
</feature>
<accession>A0ABV8GA55</accession>
<feature type="transmembrane region" description="Helical" evidence="7">
    <location>
        <begin position="80"/>
        <end position="99"/>
    </location>
</feature>
<dbReference type="Gene3D" id="1.20.1720.10">
    <property type="entry name" value="Multidrug resistance protein D"/>
    <property type="match status" value="2"/>
</dbReference>
<dbReference type="CDD" id="cd17321">
    <property type="entry name" value="MFS_MMR_MDR_like"/>
    <property type="match status" value="1"/>
</dbReference>
<evidence type="ECO:0000256" key="2">
    <source>
        <dbReference type="ARBA" id="ARBA00022448"/>
    </source>
</evidence>
<protein>
    <submittedName>
        <fullName evidence="9">MFS transporter</fullName>
    </submittedName>
</protein>
<dbReference type="InterPro" id="IPR036259">
    <property type="entry name" value="MFS_trans_sf"/>
</dbReference>
<keyword evidence="5 7" id="KW-1133">Transmembrane helix</keyword>
<proteinExistence type="predicted"/>
<feature type="transmembrane region" description="Helical" evidence="7">
    <location>
        <begin position="50"/>
        <end position="68"/>
    </location>
</feature>
<dbReference type="PROSITE" id="PS50850">
    <property type="entry name" value="MFS"/>
    <property type="match status" value="1"/>
</dbReference>
<evidence type="ECO:0000256" key="5">
    <source>
        <dbReference type="ARBA" id="ARBA00022989"/>
    </source>
</evidence>
<dbReference type="SUPFAM" id="SSF103473">
    <property type="entry name" value="MFS general substrate transporter"/>
    <property type="match status" value="1"/>
</dbReference>
<feature type="transmembrane region" description="Helical" evidence="7">
    <location>
        <begin position="201"/>
        <end position="219"/>
    </location>
</feature>
<feature type="transmembrane region" description="Helical" evidence="7">
    <location>
        <begin position="12"/>
        <end position="35"/>
    </location>
</feature>
<evidence type="ECO:0000256" key="3">
    <source>
        <dbReference type="ARBA" id="ARBA00022475"/>
    </source>
</evidence>
<feature type="transmembrane region" description="Helical" evidence="7">
    <location>
        <begin position="269"/>
        <end position="292"/>
    </location>
</feature>
<evidence type="ECO:0000256" key="6">
    <source>
        <dbReference type="ARBA" id="ARBA00023136"/>
    </source>
</evidence>
<dbReference type="Pfam" id="PF07690">
    <property type="entry name" value="MFS_1"/>
    <property type="match status" value="1"/>
</dbReference>
<evidence type="ECO:0000259" key="8">
    <source>
        <dbReference type="PROSITE" id="PS50850"/>
    </source>
</evidence>
<feature type="transmembrane region" description="Helical" evidence="7">
    <location>
        <begin position="324"/>
        <end position="348"/>
    </location>
</feature>
<evidence type="ECO:0000313" key="10">
    <source>
        <dbReference type="Proteomes" id="UP001595851"/>
    </source>
</evidence>
<feature type="transmembrane region" description="Helical" evidence="7">
    <location>
        <begin position="298"/>
        <end position="317"/>
    </location>
</feature>
<keyword evidence="3" id="KW-1003">Cell membrane</keyword>
<sequence>MPTTTRAARGSGIALAIIVTCQLMLMIDGTIVNIALPRMAAELRIARTDLSWVVNAYILAFGGLLLLGGRAGDILGRRRMFTAGIALFTAASLLGGFAPSSGWLLAARALQGVGAAFAAPGTYALIAGTFAEGGPRDRAIGVLTAATSGGSAVGLILGGMLTDWASWRWVMFVNVPIGLAIVALAPRYVAETERHPGRFDLIGALTSTLGMTSLVYALIRVSSAGWGDGQALAGFGLGVVLLAAFVAVEGRAEQPIMPLRLLAGREQASAYLAMLLVPAAGISMFFFMAQYLEDVRGYSALVTGLAFLPLAAGLLVASHLAPRLLARFGITPMAAAGMTVVTVALTWLSRVGADGHIAGVLAPMTVFGLGMGFTFVSLTSRILSGVAPEDSGAASGLMQALQQTGGSLGLAILMTVFSAAAPGHGTAALAEGISAAVGATAAFTVAAIVVTLAARRHRGA</sequence>
<evidence type="ECO:0000313" key="9">
    <source>
        <dbReference type="EMBL" id="MFC4009870.1"/>
    </source>
</evidence>
<evidence type="ECO:0000256" key="7">
    <source>
        <dbReference type="SAM" id="Phobius"/>
    </source>
</evidence>
<keyword evidence="2" id="KW-0813">Transport</keyword>
<dbReference type="RefSeq" id="WP_379529887.1">
    <property type="nucleotide sequence ID" value="NZ_JBHSBI010000010.1"/>
</dbReference>
<feature type="domain" description="Major facilitator superfamily (MFS) profile" evidence="8">
    <location>
        <begin position="14"/>
        <end position="458"/>
    </location>
</feature>
<feature type="transmembrane region" description="Helical" evidence="7">
    <location>
        <begin position="105"/>
        <end position="127"/>
    </location>
</feature>
<dbReference type="PANTHER" id="PTHR42718:SF46">
    <property type="entry name" value="BLR6921 PROTEIN"/>
    <property type="match status" value="1"/>
</dbReference>
<dbReference type="InterPro" id="IPR020846">
    <property type="entry name" value="MFS_dom"/>
</dbReference>
<reference evidence="10" key="1">
    <citation type="journal article" date="2019" name="Int. J. Syst. Evol. Microbiol.">
        <title>The Global Catalogue of Microorganisms (GCM) 10K type strain sequencing project: providing services to taxonomists for standard genome sequencing and annotation.</title>
        <authorList>
            <consortium name="The Broad Institute Genomics Platform"/>
            <consortium name="The Broad Institute Genome Sequencing Center for Infectious Disease"/>
            <person name="Wu L."/>
            <person name="Ma J."/>
        </authorList>
    </citation>
    <scope>NUCLEOTIDE SEQUENCE [LARGE SCALE GENOMIC DNA]</scope>
    <source>
        <strain evidence="10">TBRC 1276</strain>
    </source>
</reference>
<name>A0ABV8GA55_9ACTN</name>
<comment type="subcellular location">
    <subcellularLocation>
        <location evidence="1">Cell membrane</location>
        <topology evidence="1">Multi-pass membrane protein</topology>
    </subcellularLocation>
</comment>
<organism evidence="9 10">
    <name type="scientific">Nonomuraea purpurea</name>
    <dbReference type="NCBI Taxonomy" id="1849276"/>
    <lineage>
        <taxon>Bacteria</taxon>
        <taxon>Bacillati</taxon>
        <taxon>Actinomycetota</taxon>
        <taxon>Actinomycetes</taxon>
        <taxon>Streptosporangiales</taxon>
        <taxon>Streptosporangiaceae</taxon>
        <taxon>Nonomuraea</taxon>
    </lineage>
</organism>
<gene>
    <name evidence="9" type="ORF">ACFOY2_21755</name>
</gene>
<keyword evidence="10" id="KW-1185">Reference proteome</keyword>
<evidence type="ECO:0000256" key="1">
    <source>
        <dbReference type="ARBA" id="ARBA00004651"/>
    </source>
</evidence>
<feature type="transmembrane region" description="Helical" evidence="7">
    <location>
        <begin position="360"/>
        <end position="383"/>
    </location>
</feature>
<evidence type="ECO:0000256" key="4">
    <source>
        <dbReference type="ARBA" id="ARBA00022692"/>
    </source>
</evidence>
<feature type="transmembrane region" description="Helical" evidence="7">
    <location>
        <begin position="404"/>
        <end position="421"/>
    </location>
</feature>
<feature type="transmembrane region" description="Helical" evidence="7">
    <location>
        <begin position="167"/>
        <end position="189"/>
    </location>
</feature>
<feature type="transmembrane region" description="Helical" evidence="7">
    <location>
        <begin position="231"/>
        <end position="248"/>
    </location>
</feature>
<keyword evidence="4 7" id="KW-0812">Transmembrane</keyword>
<comment type="caution">
    <text evidence="9">The sequence shown here is derived from an EMBL/GenBank/DDBJ whole genome shotgun (WGS) entry which is preliminary data.</text>
</comment>
<dbReference type="InterPro" id="IPR011701">
    <property type="entry name" value="MFS"/>
</dbReference>
<feature type="transmembrane region" description="Helical" evidence="7">
    <location>
        <begin position="433"/>
        <end position="454"/>
    </location>
</feature>
<dbReference type="PANTHER" id="PTHR42718">
    <property type="entry name" value="MAJOR FACILITATOR SUPERFAMILY MULTIDRUG TRANSPORTER MFSC"/>
    <property type="match status" value="1"/>
</dbReference>
<keyword evidence="6 7" id="KW-0472">Membrane</keyword>
<dbReference type="EMBL" id="JBHSBI010000010">
    <property type="protein sequence ID" value="MFC4009870.1"/>
    <property type="molecule type" value="Genomic_DNA"/>
</dbReference>
<dbReference type="Proteomes" id="UP001595851">
    <property type="component" value="Unassembled WGS sequence"/>
</dbReference>